<protein>
    <recommendedName>
        <fullName evidence="4">RNAse P Rpr2/Rpp21/SNM1 subunit domain-containing protein</fullName>
    </recommendedName>
</protein>
<name>A0ABR1RFS5_9PEZI</name>
<organism evidence="2 3">
    <name type="scientific">Apiospora marii</name>
    <dbReference type="NCBI Taxonomy" id="335849"/>
    <lineage>
        <taxon>Eukaryota</taxon>
        <taxon>Fungi</taxon>
        <taxon>Dikarya</taxon>
        <taxon>Ascomycota</taxon>
        <taxon>Pezizomycotina</taxon>
        <taxon>Sordariomycetes</taxon>
        <taxon>Xylariomycetidae</taxon>
        <taxon>Amphisphaeriales</taxon>
        <taxon>Apiosporaceae</taxon>
        <taxon>Apiospora</taxon>
    </lineage>
</organism>
<dbReference type="PANTHER" id="PTHR14742">
    <property type="entry name" value="RIBONUCLEASE P SUBUNIT P21"/>
    <property type="match status" value="1"/>
</dbReference>
<dbReference type="EMBL" id="JAQQWI010000016">
    <property type="protein sequence ID" value="KAK8009472.1"/>
    <property type="molecule type" value="Genomic_DNA"/>
</dbReference>
<evidence type="ECO:0000256" key="1">
    <source>
        <dbReference type="SAM" id="MobiDB-lite"/>
    </source>
</evidence>
<reference evidence="2 3" key="1">
    <citation type="submission" date="2023-01" db="EMBL/GenBank/DDBJ databases">
        <title>Analysis of 21 Apiospora genomes using comparative genomics revels a genus with tremendous synthesis potential of carbohydrate active enzymes and secondary metabolites.</title>
        <authorList>
            <person name="Sorensen T."/>
        </authorList>
    </citation>
    <scope>NUCLEOTIDE SEQUENCE [LARGE SCALE GENOMIC DNA]</scope>
    <source>
        <strain evidence="2 3">CBS 20057</strain>
    </source>
</reference>
<feature type="compositionally biased region" description="Low complexity" evidence="1">
    <location>
        <begin position="182"/>
        <end position="194"/>
    </location>
</feature>
<feature type="compositionally biased region" description="Low complexity" evidence="1">
    <location>
        <begin position="135"/>
        <end position="152"/>
    </location>
</feature>
<evidence type="ECO:0000313" key="2">
    <source>
        <dbReference type="EMBL" id="KAK8009472.1"/>
    </source>
</evidence>
<gene>
    <name evidence="2" type="ORF">PG991_012023</name>
</gene>
<comment type="caution">
    <text evidence="2">The sequence shown here is derived from an EMBL/GenBank/DDBJ whole genome shotgun (WGS) entry which is preliminary data.</text>
</comment>
<keyword evidence="3" id="KW-1185">Reference proteome</keyword>
<evidence type="ECO:0000313" key="3">
    <source>
        <dbReference type="Proteomes" id="UP001396898"/>
    </source>
</evidence>
<accession>A0ABR1RFS5</accession>
<dbReference type="PANTHER" id="PTHR14742:SF3">
    <property type="entry name" value="RIBONUCLEASE MRP PROTEIN SUBUNIT SNM1"/>
    <property type="match status" value="1"/>
</dbReference>
<dbReference type="Pfam" id="PF04032">
    <property type="entry name" value="Rpr2"/>
    <property type="match status" value="1"/>
</dbReference>
<dbReference type="Proteomes" id="UP001396898">
    <property type="component" value="Unassembled WGS sequence"/>
</dbReference>
<evidence type="ECO:0008006" key="4">
    <source>
        <dbReference type="Google" id="ProtNLM"/>
    </source>
</evidence>
<proteinExistence type="predicted"/>
<dbReference type="InterPro" id="IPR007175">
    <property type="entry name" value="Rpr2/Snm1/Rpp21"/>
</dbReference>
<sequence>MEKETLEPSLRFLTDAAHLLAQTAPETSAHIMAKRNAFMFENNLELSDRQREHTCGSCGHIMVPGAGDALKLETDKAIRKRRSRKGAAAVAAKPDAKRSGRVAGIRKVITCQMCDRYTKLDFPPPPAIPRRAKAKPSTATTPGLPTAPGAKANAPQPSEPVKAPPSANASSKKRAKNRKQGLQALLQSQASSSAPKVGLGLSLADFMKK</sequence>
<feature type="region of interest" description="Disordered" evidence="1">
    <location>
        <begin position="120"/>
        <end position="209"/>
    </location>
</feature>